<dbReference type="Ensembl" id="ENSOKIT00005043744.1">
    <property type="protein sequence ID" value="ENSOKIP00005041485.1"/>
    <property type="gene ID" value="ENSOKIG00005017549.1"/>
</dbReference>
<evidence type="ECO:0000256" key="5">
    <source>
        <dbReference type="ARBA" id="ARBA00022927"/>
    </source>
</evidence>
<evidence type="ECO:0000313" key="11">
    <source>
        <dbReference type="Ensembl" id="ENSOKIP00005041485.1"/>
    </source>
</evidence>
<evidence type="ECO:0000256" key="8">
    <source>
        <dbReference type="SAM" id="MobiDB-lite"/>
    </source>
</evidence>
<dbReference type="GO" id="GO:0046755">
    <property type="term" value="P:viral budding"/>
    <property type="evidence" value="ECO:0007669"/>
    <property type="project" value="TreeGrafter"/>
</dbReference>
<comment type="similarity">
    <text evidence="2">Belongs to the MVB12 family.</text>
</comment>
<evidence type="ECO:0000256" key="1">
    <source>
        <dbReference type="ARBA" id="ARBA00004633"/>
    </source>
</evidence>
<reference evidence="11" key="1">
    <citation type="submission" date="2025-08" db="UniProtKB">
        <authorList>
            <consortium name="Ensembl"/>
        </authorList>
    </citation>
    <scope>IDENTIFICATION</scope>
</reference>
<feature type="domain" description="MABP" evidence="10">
    <location>
        <begin position="53"/>
        <end position="195"/>
    </location>
</feature>
<dbReference type="GO" id="GO:0000813">
    <property type="term" value="C:ESCRT I complex"/>
    <property type="evidence" value="ECO:0007669"/>
    <property type="project" value="InterPro"/>
</dbReference>
<dbReference type="PROSITE" id="PS51497">
    <property type="entry name" value="UMA"/>
    <property type="match status" value="1"/>
</dbReference>
<dbReference type="InterPro" id="IPR018798">
    <property type="entry name" value="MVB12A/B"/>
</dbReference>
<accession>A0A8C7GDC4</accession>
<dbReference type="GO" id="GO:0031902">
    <property type="term" value="C:late endosome membrane"/>
    <property type="evidence" value="ECO:0007669"/>
    <property type="project" value="UniProtKB-SubCell"/>
</dbReference>
<evidence type="ECO:0000313" key="12">
    <source>
        <dbReference type="Proteomes" id="UP000694557"/>
    </source>
</evidence>
<dbReference type="GO" id="GO:0019075">
    <property type="term" value="P:virus maturation"/>
    <property type="evidence" value="ECO:0007669"/>
    <property type="project" value="TreeGrafter"/>
</dbReference>
<evidence type="ECO:0000256" key="4">
    <source>
        <dbReference type="ARBA" id="ARBA00022753"/>
    </source>
</evidence>
<protein>
    <submittedName>
        <fullName evidence="11">Multivesicular body subunit 12Bb</fullName>
    </submittedName>
</protein>
<evidence type="ECO:0000256" key="3">
    <source>
        <dbReference type="ARBA" id="ARBA00022448"/>
    </source>
</evidence>
<keyword evidence="4" id="KW-0967">Endosome</keyword>
<dbReference type="FunFam" id="2.100.10.50:FF:000002">
    <property type="entry name" value="Multivesicular body subunit 12B"/>
    <property type="match status" value="1"/>
</dbReference>
<dbReference type="GeneTree" id="ENSGT00940000155945"/>
<sequence>MIRTLTLCELCSKRHKQHPLRIHSRTTFKTIDQGSSMMPEVQELFEALPELTSEPITGVVVVACRSKAPAEYSVVAQTTDGSDADLWKDGLFKSKVTRYLCFTRDNSQSSDVLLDMRLIDLKDTLPEGFIPIQETIDTKEPALRKKRLCVRLGLRLATETAVCDIQIQGKSKHTCPHYTCIGELNNMDILYRTGNVHPSTETAIYNSMPNTTRQIPAALPTSPYRRSTSRPDSESSSLYTISAMDDVPFTISEKFPRTPEEMQRVNLMGITIKSLAEIEEEYEYNFSTEHSIGTSLPPRPTQSQY</sequence>
<evidence type="ECO:0000259" key="9">
    <source>
        <dbReference type="PROSITE" id="PS51497"/>
    </source>
</evidence>
<evidence type="ECO:0000256" key="6">
    <source>
        <dbReference type="ARBA" id="ARBA00023136"/>
    </source>
</evidence>
<name>A0A8C7GDC4_ONCKI</name>
<organism evidence="11 12">
    <name type="scientific">Oncorhynchus kisutch</name>
    <name type="common">Coho salmon</name>
    <name type="synonym">Salmo kisutch</name>
    <dbReference type="NCBI Taxonomy" id="8019"/>
    <lineage>
        <taxon>Eukaryota</taxon>
        <taxon>Metazoa</taxon>
        <taxon>Chordata</taxon>
        <taxon>Craniata</taxon>
        <taxon>Vertebrata</taxon>
        <taxon>Euteleostomi</taxon>
        <taxon>Actinopterygii</taxon>
        <taxon>Neopterygii</taxon>
        <taxon>Teleostei</taxon>
        <taxon>Protacanthopterygii</taxon>
        <taxon>Salmoniformes</taxon>
        <taxon>Salmonidae</taxon>
        <taxon>Salmoninae</taxon>
        <taxon>Oncorhynchus</taxon>
    </lineage>
</organism>
<dbReference type="Proteomes" id="UP000694557">
    <property type="component" value="Unassembled WGS sequence"/>
</dbReference>
<proteinExistence type="inferred from homology"/>
<dbReference type="InterPro" id="IPR040297">
    <property type="entry name" value="MVB12B"/>
</dbReference>
<keyword evidence="6" id="KW-0472">Membrane</keyword>
<keyword evidence="12" id="KW-1185">Reference proteome</keyword>
<dbReference type="GO" id="GO:0015031">
    <property type="term" value="P:protein transport"/>
    <property type="evidence" value="ECO:0007669"/>
    <property type="project" value="UniProtKB-KW"/>
</dbReference>
<dbReference type="InterPro" id="IPR023341">
    <property type="entry name" value="MABP"/>
</dbReference>
<dbReference type="PROSITE" id="PS51498">
    <property type="entry name" value="MABP"/>
    <property type="match status" value="1"/>
</dbReference>
<comment type="subcellular location">
    <subcellularLocation>
        <location evidence="1">Late endosome membrane</location>
        <topology evidence="1">Peripheral membrane protein</topology>
    </subcellularLocation>
</comment>
<keyword evidence="5" id="KW-0653">Protein transport</keyword>
<feature type="region of interest" description="Disordered" evidence="8">
    <location>
        <begin position="216"/>
        <end position="236"/>
    </location>
</feature>
<dbReference type="InterPro" id="IPR023340">
    <property type="entry name" value="UMA"/>
</dbReference>
<evidence type="ECO:0000256" key="7">
    <source>
        <dbReference type="ARBA" id="ARBA00053101"/>
    </source>
</evidence>
<dbReference type="AlphaFoldDB" id="A0A8C7GDC4"/>
<dbReference type="Pfam" id="PF10240">
    <property type="entry name" value="DUF2464"/>
    <property type="match status" value="1"/>
</dbReference>
<dbReference type="PANTHER" id="PTHR31547:SF1">
    <property type="entry name" value="MULTIVESICULAR BODY SUBUNIT 12B"/>
    <property type="match status" value="1"/>
</dbReference>
<gene>
    <name evidence="11" type="primary">LOC109895843</name>
</gene>
<dbReference type="GO" id="GO:0042058">
    <property type="term" value="P:regulation of epidermal growth factor receptor signaling pathway"/>
    <property type="evidence" value="ECO:0007669"/>
    <property type="project" value="TreeGrafter"/>
</dbReference>
<feature type="domain" description="UMA" evidence="9">
    <location>
        <begin position="244"/>
        <end position="293"/>
    </location>
</feature>
<evidence type="ECO:0000256" key="2">
    <source>
        <dbReference type="ARBA" id="ARBA00010432"/>
    </source>
</evidence>
<dbReference type="Gene3D" id="2.100.10.50">
    <property type="match status" value="1"/>
</dbReference>
<comment type="function">
    <text evidence="7">Component of the ESCRT-I complex, a regulator of vesicular trafficking process. Required for the sorting of endocytic ubiquitinated cargos into multivesicular bodies.</text>
</comment>
<dbReference type="PANTHER" id="PTHR31547">
    <property type="entry name" value="MULTIVESICULAR BODY SUBUNIT 12B"/>
    <property type="match status" value="1"/>
</dbReference>
<keyword evidence="3" id="KW-0813">Transport</keyword>
<reference evidence="11" key="2">
    <citation type="submission" date="2025-09" db="UniProtKB">
        <authorList>
            <consortium name="Ensembl"/>
        </authorList>
    </citation>
    <scope>IDENTIFICATION</scope>
</reference>
<evidence type="ECO:0000259" key="10">
    <source>
        <dbReference type="PROSITE" id="PS51498"/>
    </source>
</evidence>